<gene>
    <name evidence="4" type="ORF">GCM10008957_54440</name>
</gene>
<dbReference type="Proteomes" id="UP000603865">
    <property type="component" value="Unassembled WGS sequence"/>
</dbReference>
<protein>
    <submittedName>
        <fullName evidence="4">Transcriptional regulator</fullName>
    </submittedName>
</protein>
<dbReference type="InterPro" id="IPR051677">
    <property type="entry name" value="AfsR-DnrI-RedD_regulator"/>
</dbReference>
<feature type="domain" description="Bacterial transcriptional activator" evidence="3">
    <location>
        <begin position="778"/>
        <end position="902"/>
    </location>
</feature>
<dbReference type="InterPro" id="IPR005158">
    <property type="entry name" value="BTAD"/>
</dbReference>
<name>A0A918KX57_9DEIO</name>
<dbReference type="GO" id="GO:0003677">
    <property type="term" value="F:DNA binding"/>
    <property type="evidence" value="ECO:0007669"/>
    <property type="project" value="TreeGrafter"/>
</dbReference>
<reference evidence="4" key="1">
    <citation type="journal article" date="2014" name="Int. J. Syst. Evol. Microbiol.">
        <title>Complete genome sequence of Corynebacterium casei LMG S-19264T (=DSM 44701T), isolated from a smear-ripened cheese.</title>
        <authorList>
            <consortium name="US DOE Joint Genome Institute (JGI-PGF)"/>
            <person name="Walter F."/>
            <person name="Albersmeier A."/>
            <person name="Kalinowski J."/>
            <person name="Ruckert C."/>
        </authorList>
    </citation>
    <scope>NUCLEOTIDE SEQUENCE</scope>
    <source>
        <strain evidence="4">JCM 31311</strain>
    </source>
</reference>
<evidence type="ECO:0000256" key="2">
    <source>
        <dbReference type="ARBA" id="ARBA00023163"/>
    </source>
</evidence>
<dbReference type="PANTHER" id="PTHR35807:SF1">
    <property type="entry name" value="TRANSCRIPTIONAL REGULATOR REDD"/>
    <property type="match status" value="1"/>
</dbReference>
<dbReference type="SMART" id="SM01043">
    <property type="entry name" value="BTAD"/>
    <property type="match status" value="1"/>
</dbReference>
<sequence length="902" mass="97999">MPEDPARSGGFTITGSSPSYRWLPRPRLLRFVPEEAGYVLRLEAPFGFGKSVLLRQAAAHLGELGFRVICTGGPGLRQALTARLELPALADWPLLHSALEQQPTALLLDDLTPDDGPELETLLLATSGPLVLASRLPLGLPGLLPVQAEGRLTTLGATHLAFTVSEAAQLGHDPEKGAALWQDTFGWPLPLALAALGSGDSDDALRRGLETSLPTAALDTLRVRAALDGVEGLPDDARAQLEGLLDAGGQPCALLRRLLSKGERTAAAVRAAAAAWEPALRGAAYERMNWHADLAALLETSPGVGQQAAAAVIRWDQQLAPGGPARGLEVAWAYVRQGAFREGAQRFEQVARDERATVAQRLDALGNAAFSLAESDLEAAQSLVAVAEPLLATAAPEDAAQFLNRAAHVDYLAGELERGVARLSAALNLLPAASRLRLRSTLAVNLAMQRWWLDGDSDAHLAVRERELTVWGDELPPAVRLGHRWNLGVTALLGGRPALARQFFRGALHDADAQPLAALHCRCFLTLLEGRLDDMPALWAEVESYADPDTEDRVLCEWVLELVRQGKAAAAVQRLEGRRGPMIDTVRALALHFAGFTDQAQAALPDVPDPSRDREKCLYARATRYRVTRRPEELSALISLTTEGARVLATFVPVGELPRDRPEYSLHHDLGEVLALGWKEAAALRRSEIPPLELTLLGGLEVRVLGQAVPLNGRPRDILILTALGQPRSAVAETLWPDVSAERSRNNLHVNLNQLRKLLEPWGFTTYLYERGLEHCACDLWALQDALNRGDWATVRHTYRPLLPGTDLLQVTAARDLLAAQVVAGAVAWAETLPVTEAEPWLEWVLTLDPLHEGAMQALLMCLLAGGRRVTAERRYQAFVGLLWQELRLVPSRPMQALFLVV</sequence>
<organism evidence="4 5">
    <name type="scientific">Deinococcus ruber</name>
    <dbReference type="NCBI Taxonomy" id="1848197"/>
    <lineage>
        <taxon>Bacteria</taxon>
        <taxon>Thermotogati</taxon>
        <taxon>Deinococcota</taxon>
        <taxon>Deinococci</taxon>
        <taxon>Deinococcales</taxon>
        <taxon>Deinococcaceae</taxon>
        <taxon>Deinococcus</taxon>
    </lineage>
</organism>
<dbReference type="PANTHER" id="PTHR35807">
    <property type="entry name" value="TRANSCRIPTIONAL REGULATOR REDD-RELATED"/>
    <property type="match status" value="1"/>
</dbReference>
<dbReference type="Gene3D" id="1.10.10.10">
    <property type="entry name" value="Winged helix-like DNA-binding domain superfamily/Winged helix DNA-binding domain"/>
    <property type="match status" value="1"/>
</dbReference>
<reference evidence="4" key="2">
    <citation type="submission" date="2020-09" db="EMBL/GenBank/DDBJ databases">
        <authorList>
            <person name="Sun Q."/>
            <person name="Ohkuma M."/>
        </authorList>
    </citation>
    <scope>NUCLEOTIDE SEQUENCE</scope>
    <source>
        <strain evidence="4">JCM 31311</strain>
    </source>
</reference>
<accession>A0A918KX57</accession>
<comment type="caution">
    <text evidence="4">The sequence shown here is derived from an EMBL/GenBank/DDBJ whole genome shotgun (WGS) entry which is preliminary data.</text>
</comment>
<dbReference type="RefSeq" id="WP_189093674.1">
    <property type="nucleotide sequence ID" value="NZ_BMQL01000086.1"/>
</dbReference>
<dbReference type="AlphaFoldDB" id="A0A918KX57"/>
<dbReference type="EMBL" id="BMQL01000086">
    <property type="protein sequence ID" value="GGR38428.1"/>
    <property type="molecule type" value="Genomic_DNA"/>
</dbReference>
<evidence type="ECO:0000313" key="5">
    <source>
        <dbReference type="Proteomes" id="UP000603865"/>
    </source>
</evidence>
<keyword evidence="1" id="KW-0805">Transcription regulation</keyword>
<dbReference type="GO" id="GO:0006355">
    <property type="term" value="P:regulation of DNA-templated transcription"/>
    <property type="evidence" value="ECO:0007669"/>
    <property type="project" value="TreeGrafter"/>
</dbReference>
<dbReference type="Pfam" id="PF03704">
    <property type="entry name" value="BTAD"/>
    <property type="match status" value="1"/>
</dbReference>
<proteinExistence type="predicted"/>
<evidence type="ECO:0000259" key="3">
    <source>
        <dbReference type="SMART" id="SM01043"/>
    </source>
</evidence>
<keyword evidence="5" id="KW-1185">Reference proteome</keyword>
<evidence type="ECO:0000256" key="1">
    <source>
        <dbReference type="ARBA" id="ARBA00023015"/>
    </source>
</evidence>
<dbReference type="InterPro" id="IPR036388">
    <property type="entry name" value="WH-like_DNA-bd_sf"/>
</dbReference>
<keyword evidence="2" id="KW-0804">Transcription</keyword>
<evidence type="ECO:0000313" key="4">
    <source>
        <dbReference type="EMBL" id="GGR38428.1"/>
    </source>
</evidence>